<evidence type="ECO:0000256" key="13">
    <source>
        <dbReference type="ARBA" id="ARBA00023288"/>
    </source>
</evidence>
<name>A0ABZ1D595_9TREE</name>
<keyword evidence="15" id="KW-0624">Polysaccharide degradation</keyword>
<feature type="signal peptide" evidence="18">
    <location>
        <begin position="1"/>
        <end position="19"/>
    </location>
</feature>
<dbReference type="Pfam" id="PF01522">
    <property type="entry name" value="Polysacc_deac_1"/>
    <property type="match status" value="1"/>
</dbReference>
<sequence length="501" mass="51015">MSRFATTAILLSLLSGALAQSSATSAAAASGSASIAASGATLVTTGTEAAATVLSLTATGTGPQGFSIPALSELTSGAPTDTTVALDSTYAAGSTPTAVSGAPALPTSALTIANYPALDQTPSTDSTEVQGWLSKIDMTKVPSYNVTTGACATDPSAITDGRCWWTCGGCTRETDITECPDKMTWGLSYDDGPSPFTPLLLDYLDEQNIKSTFFLVGSRVLSRPEIVQSQYMSGHHLSVHTWSHPALTTLTNEQIVAELGWTAKVIHDVTGVTPNTFRPPYGDIDDRVRAIAAQMGMTPIIWTSYKENNLDTNFDTNDWHISGGTATGASSFQTFDTILNEYVPKLDTGFIVLAHDLYQQTVDLAVGYVLPQAIASGKFQLKSIIQCLGKSNSEAYVETSANATTTQITSVDGGSTYFQATVGTATGSLGSITTGGASASGSGASASGSGSGSGGSAAASGSASASGSSGSSSAAGRVELGKIVPAFVALATVALGMMVVA</sequence>
<keyword evidence="8" id="KW-0146">Chitin degradation</keyword>
<dbReference type="PROSITE" id="PS51677">
    <property type="entry name" value="NODB"/>
    <property type="match status" value="1"/>
</dbReference>
<keyword evidence="7" id="KW-0378">Hydrolase</keyword>
<keyword evidence="5" id="KW-0479">Metal-binding</keyword>
<organism evidence="20 21">
    <name type="scientific">Kwoniella shivajii</name>
    <dbReference type="NCBI Taxonomy" id="564305"/>
    <lineage>
        <taxon>Eukaryota</taxon>
        <taxon>Fungi</taxon>
        <taxon>Dikarya</taxon>
        <taxon>Basidiomycota</taxon>
        <taxon>Agaricomycotina</taxon>
        <taxon>Tremellomycetes</taxon>
        <taxon>Tremellales</taxon>
        <taxon>Cryptococcaceae</taxon>
        <taxon>Kwoniella</taxon>
    </lineage>
</organism>
<keyword evidence="4" id="KW-0336">GPI-anchor</keyword>
<evidence type="ECO:0000256" key="8">
    <source>
        <dbReference type="ARBA" id="ARBA00023024"/>
    </source>
</evidence>
<evidence type="ECO:0000256" key="17">
    <source>
        <dbReference type="ARBA" id="ARBA00048494"/>
    </source>
</evidence>
<gene>
    <name evidence="20" type="ORF">IL334_006073</name>
</gene>
<evidence type="ECO:0000256" key="7">
    <source>
        <dbReference type="ARBA" id="ARBA00022801"/>
    </source>
</evidence>
<dbReference type="EMBL" id="CP141888">
    <property type="protein sequence ID" value="WRT69090.1"/>
    <property type="molecule type" value="Genomic_DNA"/>
</dbReference>
<evidence type="ECO:0000256" key="4">
    <source>
        <dbReference type="ARBA" id="ARBA00022622"/>
    </source>
</evidence>
<dbReference type="GeneID" id="87958203"/>
<dbReference type="InterPro" id="IPR050248">
    <property type="entry name" value="Polysacc_deacetylase_ArnD"/>
</dbReference>
<keyword evidence="9" id="KW-0472">Membrane</keyword>
<evidence type="ECO:0000256" key="9">
    <source>
        <dbReference type="ARBA" id="ARBA00023136"/>
    </source>
</evidence>
<evidence type="ECO:0000256" key="12">
    <source>
        <dbReference type="ARBA" id="ARBA00023285"/>
    </source>
</evidence>
<dbReference type="EC" id="3.5.1.41" evidence="16"/>
<dbReference type="PANTHER" id="PTHR10587">
    <property type="entry name" value="GLYCOSYL TRANSFERASE-RELATED"/>
    <property type="match status" value="1"/>
</dbReference>
<keyword evidence="10" id="KW-0325">Glycoprotein</keyword>
<evidence type="ECO:0000256" key="10">
    <source>
        <dbReference type="ARBA" id="ARBA00023180"/>
    </source>
</evidence>
<dbReference type="SUPFAM" id="SSF88713">
    <property type="entry name" value="Glycoside hydrolase/deacetylase"/>
    <property type="match status" value="1"/>
</dbReference>
<keyword evidence="6 18" id="KW-0732">Signal</keyword>
<accession>A0ABZ1D595</accession>
<dbReference type="InterPro" id="IPR011330">
    <property type="entry name" value="Glyco_hydro/deAcase_b/a-brl"/>
</dbReference>
<keyword evidence="13" id="KW-0449">Lipoprotein</keyword>
<evidence type="ECO:0000313" key="21">
    <source>
        <dbReference type="Proteomes" id="UP001329825"/>
    </source>
</evidence>
<evidence type="ECO:0000313" key="20">
    <source>
        <dbReference type="EMBL" id="WRT69090.1"/>
    </source>
</evidence>
<evidence type="ECO:0000256" key="6">
    <source>
        <dbReference type="ARBA" id="ARBA00022729"/>
    </source>
</evidence>
<keyword evidence="12" id="KW-0170">Cobalt</keyword>
<dbReference type="InterPro" id="IPR002509">
    <property type="entry name" value="NODB_dom"/>
</dbReference>
<dbReference type="RefSeq" id="XP_062793829.1">
    <property type="nucleotide sequence ID" value="XM_062937778.1"/>
</dbReference>
<comment type="cofactor">
    <cofactor evidence="1">
        <name>Co(2+)</name>
        <dbReference type="ChEBI" id="CHEBI:48828"/>
    </cofactor>
</comment>
<evidence type="ECO:0000256" key="15">
    <source>
        <dbReference type="ARBA" id="ARBA00023326"/>
    </source>
</evidence>
<evidence type="ECO:0000259" key="19">
    <source>
        <dbReference type="PROSITE" id="PS51677"/>
    </source>
</evidence>
<evidence type="ECO:0000256" key="11">
    <source>
        <dbReference type="ARBA" id="ARBA00023277"/>
    </source>
</evidence>
<feature type="domain" description="NodB homology" evidence="19">
    <location>
        <begin position="183"/>
        <end position="382"/>
    </location>
</feature>
<dbReference type="Proteomes" id="UP001329825">
    <property type="component" value="Chromosome 8"/>
</dbReference>
<evidence type="ECO:0000256" key="2">
    <source>
        <dbReference type="ARBA" id="ARBA00004609"/>
    </source>
</evidence>
<evidence type="ECO:0000256" key="5">
    <source>
        <dbReference type="ARBA" id="ARBA00022723"/>
    </source>
</evidence>
<keyword evidence="11" id="KW-0119">Carbohydrate metabolism</keyword>
<protein>
    <recommendedName>
        <fullName evidence="16">chitin deacetylase</fullName>
        <ecNumber evidence="16">3.5.1.41</ecNumber>
    </recommendedName>
</protein>
<comment type="catalytic activity">
    <reaction evidence="17">
        <text>[(1-&gt;4)-N-acetyl-beta-D-glucosaminyl](n) + n H2O = chitosan + n acetate</text>
        <dbReference type="Rhea" id="RHEA:10464"/>
        <dbReference type="Rhea" id="RHEA-COMP:9593"/>
        <dbReference type="Rhea" id="RHEA-COMP:9597"/>
        <dbReference type="ChEBI" id="CHEBI:15377"/>
        <dbReference type="ChEBI" id="CHEBI:17029"/>
        <dbReference type="ChEBI" id="CHEBI:30089"/>
        <dbReference type="ChEBI" id="CHEBI:57704"/>
        <dbReference type="EC" id="3.5.1.41"/>
    </reaction>
    <physiologicalReaction direction="left-to-right" evidence="17">
        <dbReference type="Rhea" id="RHEA:10465"/>
    </physiologicalReaction>
</comment>
<evidence type="ECO:0000256" key="14">
    <source>
        <dbReference type="ARBA" id="ARBA00023316"/>
    </source>
</evidence>
<dbReference type="PANTHER" id="PTHR10587:SF133">
    <property type="entry name" value="CHITIN DEACETYLASE 1-RELATED"/>
    <property type="match status" value="1"/>
</dbReference>
<reference evidence="20 21" key="1">
    <citation type="submission" date="2024-01" db="EMBL/GenBank/DDBJ databases">
        <title>Comparative genomics of Cryptococcus and Kwoniella reveals pathogenesis evolution and contrasting modes of karyotype evolution via chromosome fusion or intercentromeric recombination.</title>
        <authorList>
            <person name="Coelho M.A."/>
            <person name="David-Palma M."/>
            <person name="Shea T."/>
            <person name="Bowers K."/>
            <person name="McGinley-Smith S."/>
            <person name="Mohammad A.W."/>
            <person name="Gnirke A."/>
            <person name="Yurkov A.M."/>
            <person name="Nowrousian M."/>
            <person name="Sun S."/>
            <person name="Cuomo C.A."/>
            <person name="Heitman J."/>
        </authorList>
    </citation>
    <scope>NUCLEOTIDE SEQUENCE [LARGE SCALE GENOMIC DNA]</scope>
    <source>
        <strain evidence="20">CBS 11374</strain>
    </source>
</reference>
<dbReference type="Gene3D" id="3.20.20.370">
    <property type="entry name" value="Glycoside hydrolase/deacetylase"/>
    <property type="match status" value="1"/>
</dbReference>
<proteinExistence type="predicted"/>
<keyword evidence="3" id="KW-1003">Cell membrane</keyword>
<evidence type="ECO:0000256" key="18">
    <source>
        <dbReference type="SAM" id="SignalP"/>
    </source>
</evidence>
<comment type="subcellular location">
    <subcellularLocation>
        <location evidence="2">Cell membrane</location>
        <topology evidence="2">Lipid-anchor</topology>
        <topology evidence="2">GPI-anchor</topology>
    </subcellularLocation>
</comment>
<evidence type="ECO:0000256" key="16">
    <source>
        <dbReference type="ARBA" id="ARBA00024056"/>
    </source>
</evidence>
<keyword evidence="21" id="KW-1185">Reference proteome</keyword>
<evidence type="ECO:0000256" key="1">
    <source>
        <dbReference type="ARBA" id="ARBA00001941"/>
    </source>
</evidence>
<keyword evidence="14" id="KW-0961">Cell wall biogenesis/degradation</keyword>
<feature type="chain" id="PRO_5046291068" description="chitin deacetylase" evidence="18">
    <location>
        <begin position="20"/>
        <end position="501"/>
    </location>
</feature>
<evidence type="ECO:0000256" key="3">
    <source>
        <dbReference type="ARBA" id="ARBA00022475"/>
    </source>
</evidence>